<dbReference type="EMBL" id="BSXV01000095">
    <property type="protein sequence ID" value="GME87441.1"/>
    <property type="molecule type" value="Genomic_DNA"/>
</dbReference>
<comment type="caution">
    <text evidence="1">The sequence shown here is derived from an EMBL/GenBank/DDBJ whole genome shotgun (WGS) entry which is preliminary data.</text>
</comment>
<name>A0ACB5TEV2_CANBO</name>
<sequence length="442" mass="49011">MANELEQKESDKIRSDRIQLDMSKGERLDSISRPLGGASTPAPSSAKPSLRFKPKAVARRTKEERDADAPILVPGTNHRPQQSNRGRGRGGRSARGRMMAGTTLVTAGPLASGAVSLGGTVGSTAMRSSTSPTPEFLKDLRDKMIKKNSSERRVPSSTNAEASDEEDFIADDLSARINMSKSHEWNSEELELFPVRAEREQHHDYGEEPLPDKAVKTEFHRDFSMPPPTDSEPSTRESSVKPEAEETKIPPESEQKEIDTEPKALNEYQDEQERIRLEEDYESILDFIKKYDINKPESRESSVEMTESMDVDETTDASIKPESKEKAENDTYLFVQLPEKLPSFDLPKKTANKVKKEVKDEPVGTHLPKTENVSSGNSGIVGKLRVHKSGKVTMKIGNVILDVTRGGAANLVQDLVAVNNTDKECHYLGRVGEKIIATPKFN</sequence>
<protein>
    <submittedName>
        <fullName evidence="1">Unnamed protein product</fullName>
    </submittedName>
</protein>
<organism evidence="1 2">
    <name type="scientific">Candida boidinii</name>
    <name type="common">Yeast</name>
    <dbReference type="NCBI Taxonomy" id="5477"/>
    <lineage>
        <taxon>Eukaryota</taxon>
        <taxon>Fungi</taxon>
        <taxon>Dikarya</taxon>
        <taxon>Ascomycota</taxon>
        <taxon>Saccharomycotina</taxon>
        <taxon>Pichiomycetes</taxon>
        <taxon>Pichiales</taxon>
        <taxon>Pichiaceae</taxon>
        <taxon>Ogataea</taxon>
        <taxon>Ogataea/Candida clade</taxon>
    </lineage>
</organism>
<reference evidence="1" key="1">
    <citation type="submission" date="2023-04" db="EMBL/GenBank/DDBJ databases">
        <title>Candida boidinii NBRC 1967.</title>
        <authorList>
            <person name="Ichikawa N."/>
            <person name="Sato H."/>
            <person name="Tonouchi N."/>
        </authorList>
    </citation>
    <scope>NUCLEOTIDE SEQUENCE</scope>
    <source>
        <strain evidence="1">NBRC 1967</strain>
    </source>
</reference>
<keyword evidence="2" id="KW-1185">Reference proteome</keyword>
<evidence type="ECO:0000313" key="2">
    <source>
        <dbReference type="Proteomes" id="UP001165101"/>
    </source>
</evidence>
<evidence type="ECO:0000313" key="1">
    <source>
        <dbReference type="EMBL" id="GME87441.1"/>
    </source>
</evidence>
<proteinExistence type="predicted"/>
<dbReference type="Proteomes" id="UP001165101">
    <property type="component" value="Unassembled WGS sequence"/>
</dbReference>
<accession>A0ACB5TEV2</accession>
<gene>
    <name evidence="1" type="ORF">Cboi01_000037000</name>
</gene>